<reference evidence="1 2" key="1">
    <citation type="submission" date="2019-09" db="EMBL/GenBank/DDBJ databases">
        <authorList>
            <person name="Ou C."/>
        </authorList>
    </citation>
    <scope>NUCLEOTIDE SEQUENCE [LARGE SCALE GENOMIC DNA]</scope>
    <source>
        <strain evidence="1">S2</strain>
        <tissue evidence="1">Leaf</tissue>
    </source>
</reference>
<dbReference type="Proteomes" id="UP000327157">
    <property type="component" value="Unassembled WGS sequence"/>
</dbReference>
<sequence length="52" mass="5428">MSGLAVTGYQVLASGRSNEAFSLALAPLAVEVIINPCQERVTVREIVGIAGR</sequence>
<accession>A0A5N5HWE3</accession>
<reference evidence="1 2" key="2">
    <citation type="submission" date="2019-11" db="EMBL/GenBank/DDBJ databases">
        <title>A de novo genome assembly of a pear dwarfing rootstock.</title>
        <authorList>
            <person name="Wang F."/>
            <person name="Wang J."/>
            <person name="Li S."/>
            <person name="Zhang Y."/>
            <person name="Fang M."/>
            <person name="Ma L."/>
            <person name="Zhao Y."/>
            <person name="Jiang S."/>
        </authorList>
    </citation>
    <scope>NUCLEOTIDE SEQUENCE [LARGE SCALE GENOMIC DNA]</scope>
    <source>
        <strain evidence="1">S2</strain>
        <tissue evidence="1">Leaf</tissue>
    </source>
</reference>
<keyword evidence="2" id="KW-1185">Reference proteome</keyword>
<gene>
    <name evidence="1" type="ORF">D8674_038667</name>
</gene>
<name>A0A5N5HWE3_9ROSA</name>
<comment type="caution">
    <text evidence="1">The sequence shown here is derived from an EMBL/GenBank/DDBJ whole genome shotgun (WGS) entry which is preliminary data.</text>
</comment>
<evidence type="ECO:0000313" key="2">
    <source>
        <dbReference type="Proteomes" id="UP000327157"/>
    </source>
</evidence>
<proteinExistence type="predicted"/>
<dbReference type="EMBL" id="SMOL01000135">
    <property type="protein sequence ID" value="KAB2631878.1"/>
    <property type="molecule type" value="Genomic_DNA"/>
</dbReference>
<dbReference type="AlphaFoldDB" id="A0A5N5HWE3"/>
<organism evidence="1 2">
    <name type="scientific">Pyrus ussuriensis x Pyrus communis</name>
    <dbReference type="NCBI Taxonomy" id="2448454"/>
    <lineage>
        <taxon>Eukaryota</taxon>
        <taxon>Viridiplantae</taxon>
        <taxon>Streptophyta</taxon>
        <taxon>Embryophyta</taxon>
        <taxon>Tracheophyta</taxon>
        <taxon>Spermatophyta</taxon>
        <taxon>Magnoliopsida</taxon>
        <taxon>eudicotyledons</taxon>
        <taxon>Gunneridae</taxon>
        <taxon>Pentapetalae</taxon>
        <taxon>rosids</taxon>
        <taxon>fabids</taxon>
        <taxon>Rosales</taxon>
        <taxon>Rosaceae</taxon>
        <taxon>Amygdaloideae</taxon>
        <taxon>Maleae</taxon>
        <taxon>Pyrus</taxon>
    </lineage>
</organism>
<protein>
    <submittedName>
        <fullName evidence="1">Uncharacterized protein</fullName>
    </submittedName>
</protein>
<evidence type="ECO:0000313" key="1">
    <source>
        <dbReference type="EMBL" id="KAB2631878.1"/>
    </source>
</evidence>